<accession>A0A5C6QDS6</accession>
<name>A0A5C6QDS6_9GAMM</name>
<dbReference type="EMBL" id="VOLT01000007">
    <property type="protein sequence ID" value="TWX66822.1"/>
    <property type="molecule type" value="Genomic_DNA"/>
</dbReference>
<reference evidence="1 2" key="1">
    <citation type="submission" date="2019-07" db="EMBL/GenBank/DDBJ databases">
        <title>Genomes of sea-ice associated Colwellia species.</title>
        <authorList>
            <person name="Bowman J.P."/>
        </authorList>
    </citation>
    <scope>NUCLEOTIDE SEQUENCE [LARGE SCALE GENOMIC DNA]</scope>
    <source>
        <strain evidence="1 2">ACAM 459</strain>
    </source>
</reference>
<dbReference type="Proteomes" id="UP000321822">
    <property type="component" value="Unassembled WGS sequence"/>
</dbReference>
<keyword evidence="2" id="KW-1185">Reference proteome</keyword>
<proteinExistence type="predicted"/>
<dbReference type="OrthoDB" id="6228514at2"/>
<dbReference type="RefSeq" id="WP_146789276.1">
    <property type="nucleotide sequence ID" value="NZ_VOLT01000007.1"/>
</dbReference>
<organism evidence="1 2">
    <name type="scientific">Colwellia demingiae</name>
    <dbReference type="NCBI Taxonomy" id="89401"/>
    <lineage>
        <taxon>Bacteria</taxon>
        <taxon>Pseudomonadati</taxon>
        <taxon>Pseudomonadota</taxon>
        <taxon>Gammaproteobacteria</taxon>
        <taxon>Alteromonadales</taxon>
        <taxon>Colwelliaceae</taxon>
        <taxon>Colwellia</taxon>
    </lineage>
</organism>
<evidence type="ECO:0000313" key="2">
    <source>
        <dbReference type="Proteomes" id="UP000321822"/>
    </source>
</evidence>
<protein>
    <submittedName>
        <fullName evidence="1">Uncharacterized protein</fullName>
    </submittedName>
</protein>
<dbReference type="AlphaFoldDB" id="A0A5C6QDS6"/>
<comment type="caution">
    <text evidence="1">The sequence shown here is derived from an EMBL/GenBank/DDBJ whole genome shotgun (WGS) entry which is preliminary data.</text>
</comment>
<sequence length="71" mass="7999">MKNRKILLSKSGFNLVQVDVLDGNDNVIRVSYEVVDPDEDAIGRFGSLTEAQNFINMLCHLNHLEQDQALP</sequence>
<evidence type="ECO:0000313" key="1">
    <source>
        <dbReference type="EMBL" id="TWX66822.1"/>
    </source>
</evidence>
<gene>
    <name evidence="1" type="ORF">ESZ36_14795</name>
</gene>